<accession>A0A820Q3Y6</accession>
<gene>
    <name evidence="1" type="ORF">KXQ929_LOCUS51939</name>
</gene>
<protein>
    <submittedName>
        <fullName evidence="1">Uncharacterized protein</fullName>
    </submittedName>
</protein>
<dbReference type="EMBL" id="CAJOBB010026555">
    <property type="protein sequence ID" value="CAF4416826.1"/>
    <property type="molecule type" value="Genomic_DNA"/>
</dbReference>
<evidence type="ECO:0000313" key="2">
    <source>
        <dbReference type="Proteomes" id="UP000663868"/>
    </source>
</evidence>
<organism evidence="1 2">
    <name type="scientific">Adineta steineri</name>
    <dbReference type="NCBI Taxonomy" id="433720"/>
    <lineage>
        <taxon>Eukaryota</taxon>
        <taxon>Metazoa</taxon>
        <taxon>Spiralia</taxon>
        <taxon>Gnathifera</taxon>
        <taxon>Rotifera</taxon>
        <taxon>Eurotatoria</taxon>
        <taxon>Bdelloidea</taxon>
        <taxon>Adinetida</taxon>
        <taxon>Adinetidae</taxon>
        <taxon>Adineta</taxon>
    </lineage>
</organism>
<name>A0A820Q3Y6_9BILA</name>
<dbReference type="Proteomes" id="UP000663868">
    <property type="component" value="Unassembled WGS sequence"/>
</dbReference>
<proteinExistence type="predicted"/>
<dbReference type="AlphaFoldDB" id="A0A820Q3Y6"/>
<sequence>MNMLNISFILPANQLIRLNLEIKNQRISKDQTKQLLSSLIHLKHLELKANVLENVVNDYF</sequence>
<evidence type="ECO:0000313" key="1">
    <source>
        <dbReference type="EMBL" id="CAF4416826.1"/>
    </source>
</evidence>
<feature type="non-terminal residue" evidence="1">
    <location>
        <position position="1"/>
    </location>
</feature>
<reference evidence="1" key="1">
    <citation type="submission" date="2021-02" db="EMBL/GenBank/DDBJ databases">
        <authorList>
            <person name="Nowell W R."/>
        </authorList>
    </citation>
    <scope>NUCLEOTIDE SEQUENCE</scope>
</reference>
<comment type="caution">
    <text evidence="1">The sequence shown here is derived from an EMBL/GenBank/DDBJ whole genome shotgun (WGS) entry which is preliminary data.</text>
</comment>